<keyword evidence="3 10" id="KW-0132">Cell division</keyword>
<evidence type="ECO:0000256" key="8">
    <source>
        <dbReference type="ARBA" id="ARBA00023210"/>
    </source>
</evidence>
<dbReference type="Pfam" id="PF01926">
    <property type="entry name" value="MMR_HSR1"/>
    <property type="match status" value="1"/>
</dbReference>
<keyword evidence="7 10" id="KW-0342">GTP-binding</keyword>
<dbReference type="InterPro" id="IPR030393">
    <property type="entry name" value="G_ENGB_dom"/>
</dbReference>
<evidence type="ECO:0000256" key="4">
    <source>
        <dbReference type="ARBA" id="ARBA00022723"/>
    </source>
</evidence>
<dbReference type="Proteomes" id="UP001460679">
    <property type="component" value="Chromosome"/>
</dbReference>
<dbReference type="SUPFAM" id="SSF52540">
    <property type="entry name" value="P-loop containing nucleoside triphosphate hydrolases"/>
    <property type="match status" value="1"/>
</dbReference>
<evidence type="ECO:0000313" key="13">
    <source>
        <dbReference type="Proteomes" id="UP001460679"/>
    </source>
</evidence>
<dbReference type="InterPro" id="IPR019987">
    <property type="entry name" value="GTP-bd_ribosome_bio_YsxC"/>
</dbReference>
<evidence type="ECO:0000256" key="9">
    <source>
        <dbReference type="ARBA" id="ARBA00023306"/>
    </source>
</evidence>
<comment type="function">
    <text evidence="10">Necessary for normal cell division and for the maintenance of normal septation.</text>
</comment>
<keyword evidence="9 10" id="KW-0131">Cell cycle</keyword>
<dbReference type="NCBIfam" id="TIGR03598">
    <property type="entry name" value="GTPase_YsxC"/>
    <property type="match status" value="1"/>
</dbReference>
<evidence type="ECO:0000256" key="10">
    <source>
        <dbReference type="HAMAP-Rule" id="MF_00321"/>
    </source>
</evidence>
<sequence>MWTFIKSADKKDSWYQHNQKEIAFWGRSNVGKSSLLNALANQKIAKVSSTPGRTRLLNYFQSDKGTVIVDLPGYGYAKMSVKEQAYIGNMIGTYLQQNKNLDTLCILIDSKIGITPIDSEMIDFCMSLNLKVDLIFTKSDKANQSQMHRTKADLKNLYNNIESTFVSSKTRKNIDKIIEKYNI</sequence>
<reference evidence="12" key="1">
    <citation type="submission" date="2024-03" db="EMBL/GenBank/DDBJ databases">
        <title>Complete genome sequence of Mycoplasma gypis type strain B1/T1.</title>
        <authorList>
            <person name="Spergser J."/>
        </authorList>
    </citation>
    <scope>NUCLEOTIDE SEQUENCE [LARGE SCALE GENOMIC DNA]</scope>
    <source>
        <strain evidence="12">B1/T1</strain>
    </source>
</reference>
<accession>A0ABZ2RMC9</accession>
<dbReference type="InterPro" id="IPR005225">
    <property type="entry name" value="Small_GTP-bd"/>
</dbReference>
<name>A0ABZ2RMC9_9BACT</name>
<feature type="domain" description="EngB-type G" evidence="11">
    <location>
        <begin position="18"/>
        <end position="183"/>
    </location>
</feature>
<evidence type="ECO:0000256" key="1">
    <source>
        <dbReference type="ARBA" id="ARBA00001946"/>
    </source>
</evidence>
<protein>
    <recommendedName>
        <fullName evidence="10">Probable GTP-binding protein EngB</fullName>
    </recommendedName>
</protein>
<keyword evidence="13" id="KW-1185">Reference proteome</keyword>
<dbReference type="PANTHER" id="PTHR11649">
    <property type="entry name" value="MSS1/TRME-RELATED GTP-BINDING PROTEIN"/>
    <property type="match status" value="1"/>
</dbReference>
<proteinExistence type="inferred from homology"/>
<keyword evidence="5 10" id="KW-0547">Nucleotide-binding</keyword>
<gene>
    <name evidence="12" type="primary">yihA</name>
    <name evidence="10" type="synonym">engB</name>
    <name evidence="12" type="ORF">WG616_02475</name>
</gene>
<evidence type="ECO:0000256" key="7">
    <source>
        <dbReference type="ARBA" id="ARBA00023134"/>
    </source>
</evidence>
<keyword evidence="6" id="KW-0460">Magnesium</keyword>
<dbReference type="NCBIfam" id="TIGR00231">
    <property type="entry name" value="small_GTP"/>
    <property type="match status" value="1"/>
</dbReference>
<evidence type="ECO:0000256" key="5">
    <source>
        <dbReference type="ARBA" id="ARBA00022741"/>
    </source>
</evidence>
<dbReference type="HAMAP" id="MF_00321">
    <property type="entry name" value="GTPase_EngB"/>
    <property type="match status" value="1"/>
</dbReference>
<dbReference type="PANTHER" id="PTHR11649:SF13">
    <property type="entry name" value="ENGB-TYPE G DOMAIN-CONTAINING PROTEIN"/>
    <property type="match status" value="1"/>
</dbReference>
<keyword evidence="8 10" id="KW-0717">Septation</keyword>
<comment type="cofactor">
    <cofactor evidence="1">
        <name>Mg(2+)</name>
        <dbReference type="ChEBI" id="CHEBI:18420"/>
    </cofactor>
</comment>
<dbReference type="PROSITE" id="PS51706">
    <property type="entry name" value="G_ENGB"/>
    <property type="match status" value="1"/>
</dbReference>
<dbReference type="InterPro" id="IPR006073">
    <property type="entry name" value="GTP-bd"/>
</dbReference>
<dbReference type="CDD" id="cd01876">
    <property type="entry name" value="YihA_EngB"/>
    <property type="match status" value="1"/>
</dbReference>
<dbReference type="EMBL" id="CP148066">
    <property type="protein sequence ID" value="WXL28214.1"/>
    <property type="molecule type" value="Genomic_DNA"/>
</dbReference>
<dbReference type="RefSeq" id="WP_205498250.1">
    <property type="nucleotide sequence ID" value="NZ_CP148066.1"/>
</dbReference>
<dbReference type="InterPro" id="IPR027417">
    <property type="entry name" value="P-loop_NTPase"/>
</dbReference>
<dbReference type="Gene3D" id="3.40.50.300">
    <property type="entry name" value="P-loop containing nucleotide triphosphate hydrolases"/>
    <property type="match status" value="1"/>
</dbReference>
<evidence type="ECO:0000256" key="2">
    <source>
        <dbReference type="ARBA" id="ARBA00009638"/>
    </source>
</evidence>
<comment type="similarity">
    <text evidence="2 10">Belongs to the TRAFAC class TrmE-Era-EngA-EngB-Septin-like GTPase superfamily. EngB GTPase family.</text>
</comment>
<evidence type="ECO:0000313" key="12">
    <source>
        <dbReference type="EMBL" id="WXL28214.1"/>
    </source>
</evidence>
<organism evidence="12 13">
    <name type="scientific">[Mycoplasma] gypis</name>
    <dbReference type="NCBI Taxonomy" id="92404"/>
    <lineage>
        <taxon>Bacteria</taxon>
        <taxon>Bacillati</taxon>
        <taxon>Mycoplasmatota</taxon>
        <taxon>Mycoplasmoidales</taxon>
        <taxon>Metamycoplasmataceae</taxon>
        <taxon>Metamycoplasma</taxon>
    </lineage>
</organism>
<evidence type="ECO:0000259" key="11">
    <source>
        <dbReference type="PROSITE" id="PS51706"/>
    </source>
</evidence>
<evidence type="ECO:0000256" key="3">
    <source>
        <dbReference type="ARBA" id="ARBA00022618"/>
    </source>
</evidence>
<evidence type="ECO:0000256" key="6">
    <source>
        <dbReference type="ARBA" id="ARBA00022842"/>
    </source>
</evidence>
<keyword evidence="4" id="KW-0479">Metal-binding</keyword>